<comment type="caution">
    <text evidence="9">The sequence shown here is derived from an EMBL/GenBank/DDBJ whole genome shotgun (WGS) entry which is preliminary data.</text>
</comment>
<evidence type="ECO:0000256" key="4">
    <source>
        <dbReference type="ARBA" id="ARBA00022842"/>
    </source>
</evidence>
<keyword evidence="4 6" id="KW-0460">Magnesium</keyword>
<dbReference type="Gene3D" id="3.60.10.10">
    <property type="entry name" value="Endonuclease/exonuclease/phosphatase"/>
    <property type="match status" value="1"/>
</dbReference>
<feature type="active site" evidence="5">
    <location>
        <position position="107"/>
    </location>
</feature>
<comment type="similarity">
    <text evidence="1">Belongs to the DNA repair enzymes AP/ExoA family.</text>
</comment>
<dbReference type="GO" id="GO:0003677">
    <property type="term" value="F:DNA binding"/>
    <property type="evidence" value="ECO:0007669"/>
    <property type="project" value="InterPro"/>
</dbReference>
<keyword evidence="3 9" id="KW-0378">Hydrolase</keyword>
<name>A0A934KBP5_9BACT</name>
<evidence type="ECO:0000256" key="3">
    <source>
        <dbReference type="ARBA" id="ARBA00022801"/>
    </source>
</evidence>
<dbReference type="EMBL" id="JAEKNN010000016">
    <property type="protein sequence ID" value="MBJ7608488.1"/>
    <property type="molecule type" value="Genomic_DNA"/>
</dbReference>
<dbReference type="GO" id="GO:0004519">
    <property type="term" value="F:endonuclease activity"/>
    <property type="evidence" value="ECO:0007669"/>
    <property type="project" value="InterPro"/>
</dbReference>
<keyword evidence="6" id="KW-0464">Manganese</keyword>
<dbReference type="CDD" id="cd09086">
    <property type="entry name" value="ExoIII-like_AP-endo"/>
    <property type="match status" value="1"/>
</dbReference>
<feature type="active site" description="Proton donor/acceptor" evidence="5">
    <location>
        <position position="148"/>
    </location>
</feature>
<dbReference type="InterPro" id="IPR037493">
    <property type="entry name" value="ExoIII-like"/>
</dbReference>
<evidence type="ECO:0000259" key="8">
    <source>
        <dbReference type="Pfam" id="PF03372"/>
    </source>
</evidence>
<reference evidence="9 10" key="1">
    <citation type="submission" date="2020-10" db="EMBL/GenBank/DDBJ databases">
        <title>Ca. Dormibacterota MAGs.</title>
        <authorList>
            <person name="Montgomery K."/>
        </authorList>
    </citation>
    <scope>NUCLEOTIDE SEQUENCE [LARGE SCALE GENOMIC DNA]</scope>
    <source>
        <strain evidence="9">Mitchell_Peninsula_5</strain>
    </source>
</reference>
<dbReference type="GO" id="GO:0046872">
    <property type="term" value="F:metal ion binding"/>
    <property type="evidence" value="ECO:0007669"/>
    <property type="project" value="UniProtKB-KW"/>
</dbReference>
<evidence type="ECO:0000256" key="7">
    <source>
        <dbReference type="PIRSR" id="PIRSR604808-3"/>
    </source>
</evidence>
<dbReference type="PROSITE" id="PS00726">
    <property type="entry name" value="AP_NUCLEASE_F1_1"/>
    <property type="match status" value="1"/>
</dbReference>
<feature type="binding site" evidence="6">
    <location>
        <position position="148"/>
    </location>
    <ligand>
        <name>Mg(2+)</name>
        <dbReference type="ChEBI" id="CHEBI:18420"/>
        <label>1</label>
    </ligand>
</feature>
<dbReference type="Proteomes" id="UP000614410">
    <property type="component" value="Unassembled WGS sequence"/>
</dbReference>
<dbReference type="NCBIfam" id="TIGR00633">
    <property type="entry name" value="xth"/>
    <property type="match status" value="1"/>
</dbReference>
<comment type="cofactor">
    <cofactor evidence="6">
        <name>Mg(2+)</name>
        <dbReference type="ChEBI" id="CHEBI:18420"/>
    </cofactor>
    <cofactor evidence="6">
        <name>Mn(2+)</name>
        <dbReference type="ChEBI" id="CHEBI:29035"/>
    </cofactor>
    <text evidence="6">Probably binds two magnesium or manganese ions per subunit.</text>
</comment>
<feature type="site" description="Interaction with DNA substrate" evidence="7">
    <location>
        <position position="248"/>
    </location>
</feature>
<protein>
    <submittedName>
        <fullName evidence="9">Exodeoxyribonuclease III</fullName>
        <ecNumber evidence="9">3.1.11.2</ecNumber>
    </submittedName>
</protein>
<evidence type="ECO:0000313" key="9">
    <source>
        <dbReference type="EMBL" id="MBJ7608488.1"/>
    </source>
</evidence>
<dbReference type="GO" id="GO:0006281">
    <property type="term" value="P:DNA repair"/>
    <property type="evidence" value="ECO:0007669"/>
    <property type="project" value="InterPro"/>
</dbReference>
<accession>A0A934KBP5</accession>
<dbReference type="AlphaFoldDB" id="A0A934KBP5"/>
<dbReference type="InterPro" id="IPR004808">
    <property type="entry name" value="AP_endonuc_1"/>
</dbReference>
<dbReference type="NCBIfam" id="TIGR00195">
    <property type="entry name" value="exoDNase_III"/>
    <property type="match status" value="1"/>
</dbReference>
<gene>
    <name evidence="9" type="primary">xth</name>
    <name evidence="9" type="ORF">JF887_03520</name>
</gene>
<dbReference type="GO" id="GO:0008311">
    <property type="term" value="F:double-stranded DNA 3'-5' DNA exonuclease activity"/>
    <property type="evidence" value="ECO:0007669"/>
    <property type="project" value="UniProtKB-EC"/>
</dbReference>
<feature type="binding site" evidence="6">
    <location>
        <position position="247"/>
    </location>
    <ligand>
        <name>Mg(2+)</name>
        <dbReference type="ChEBI" id="CHEBI:18420"/>
        <label>1</label>
    </ligand>
</feature>
<feature type="domain" description="Endonuclease/exonuclease/phosphatase" evidence="8">
    <location>
        <begin position="4"/>
        <end position="248"/>
    </location>
</feature>
<sequence length="257" mass="27954">MRLATWNVNSLTARMPRVIGWLAATRPDVLCLQETKVGDTLFAKEEFAALGYEVATYGMGQWNGVAIASSVGLDDVTRGFSGEPGFPEVEARTIAATCAGVRVWSLYVPNGRSLDSPHYQYKLSWLAALRAALELETAQALPLAVCGDFNIAPGDDDVWDPGAFIGSTHVSEPERAALTTLVELGLHDVRPRAFKGAPFTYWDYRGGNFHRGLGMRIDLVLLANHLAARITDAYIDRDARKGTLPSDHAPVVVDLDP</sequence>
<organism evidence="9 10">
    <name type="scientific">Candidatus Amunia macphersoniae</name>
    <dbReference type="NCBI Taxonomy" id="3127014"/>
    <lineage>
        <taxon>Bacteria</taxon>
        <taxon>Bacillati</taxon>
        <taxon>Candidatus Dormiibacterota</taxon>
        <taxon>Candidatus Dormibacteria</taxon>
        <taxon>Candidatus Aeolococcales</taxon>
        <taxon>Candidatus Aeolococcaceae</taxon>
        <taxon>Candidatus Amunia</taxon>
    </lineage>
</organism>
<dbReference type="InterPro" id="IPR005135">
    <property type="entry name" value="Endo/exonuclease/phosphatase"/>
</dbReference>
<feature type="binding site" evidence="6">
    <location>
        <position position="34"/>
    </location>
    <ligand>
        <name>Mg(2+)</name>
        <dbReference type="ChEBI" id="CHEBI:18420"/>
        <label>1</label>
    </ligand>
</feature>
<evidence type="ECO:0000256" key="1">
    <source>
        <dbReference type="ARBA" id="ARBA00007092"/>
    </source>
</evidence>
<feature type="binding site" evidence="6">
    <location>
        <position position="248"/>
    </location>
    <ligand>
        <name>Mg(2+)</name>
        <dbReference type="ChEBI" id="CHEBI:18420"/>
        <label>1</label>
    </ligand>
</feature>
<dbReference type="PANTHER" id="PTHR43250:SF2">
    <property type="entry name" value="EXODEOXYRIBONUCLEASE III"/>
    <property type="match status" value="1"/>
</dbReference>
<dbReference type="PANTHER" id="PTHR43250">
    <property type="entry name" value="EXODEOXYRIBONUCLEASE III"/>
    <property type="match status" value="1"/>
</dbReference>
<evidence type="ECO:0000256" key="2">
    <source>
        <dbReference type="ARBA" id="ARBA00022723"/>
    </source>
</evidence>
<dbReference type="InterPro" id="IPR036691">
    <property type="entry name" value="Endo/exonu/phosph_ase_sf"/>
</dbReference>
<feature type="site" description="Transition state stabilizer" evidence="7">
    <location>
        <position position="150"/>
    </location>
</feature>
<dbReference type="PROSITE" id="PS51435">
    <property type="entry name" value="AP_NUCLEASE_F1_4"/>
    <property type="match status" value="1"/>
</dbReference>
<feature type="binding site" evidence="6">
    <location>
        <position position="7"/>
    </location>
    <ligand>
        <name>Mg(2+)</name>
        <dbReference type="ChEBI" id="CHEBI:18420"/>
        <label>1</label>
    </ligand>
</feature>
<feature type="binding site" evidence="6">
    <location>
        <position position="150"/>
    </location>
    <ligand>
        <name>Mg(2+)</name>
        <dbReference type="ChEBI" id="CHEBI:18420"/>
        <label>1</label>
    </ligand>
</feature>
<dbReference type="EC" id="3.1.11.2" evidence="9"/>
<evidence type="ECO:0000313" key="10">
    <source>
        <dbReference type="Proteomes" id="UP000614410"/>
    </source>
</evidence>
<dbReference type="SUPFAM" id="SSF56219">
    <property type="entry name" value="DNase I-like"/>
    <property type="match status" value="1"/>
</dbReference>
<evidence type="ECO:0000256" key="5">
    <source>
        <dbReference type="PIRSR" id="PIRSR604808-1"/>
    </source>
</evidence>
<dbReference type="Pfam" id="PF03372">
    <property type="entry name" value="Exo_endo_phos"/>
    <property type="match status" value="1"/>
</dbReference>
<keyword evidence="2 6" id="KW-0479">Metal-binding</keyword>
<dbReference type="InterPro" id="IPR020847">
    <property type="entry name" value="AP_endonuclease_F1_BS"/>
</dbReference>
<feature type="site" description="Important for catalytic activity" evidence="7">
    <location>
        <position position="218"/>
    </location>
</feature>
<proteinExistence type="inferred from homology"/>
<feature type="active site" description="Proton acceptor" evidence="5">
    <location>
        <position position="248"/>
    </location>
</feature>
<evidence type="ECO:0000256" key="6">
    <source>
        <dbReference type="PIRSR" id="PIRSR604808-2"/>
    </source>
</evidence>